<keyword evidence="3" id="KW-1185">Reference proteome</keyword>
<proteinExistence type="predicted"/>
<dbReference type="InterPro" id="IPR000477">
    <property type="entry name" value="RT_dom"/>
</dbReference>
<dbReference type="PANTHER" id="PTHR47027">
    <property type="entry name" value="REVERSE TRANSCRIPTASE DOMAIN-CONTAINING PROTEIN"/>
    <property type="match status" value="1"/>
</dbReference>
<dbReference type="SUPFAM" id="SSF56672">
    <property type="entry name" value="DNA/RNA polymerases"/>
    <property type="match status" value="1"/>
</dbReference>
<dbReference type="GO" id="GO:0071897">
    <property type="term" value="P:DNA biosynthetic process"/>
    <property type="evidence" value="ECO:0007669"/>
    <property type="project" value="UniProtKB-ARBA"/>
</dbReference>
<dbReference type="OrthoDB" id="407509at2759"/>
<name>A0A4C1WF50_EUMVA</name>
<evidence type="ECO:0000313" key="3">
    <source>
        <dbReference type="Proteomes" id="UP000299102"/>
    </source>
</evidence>
<dbReference type="Pfam" id="PF00078">
    <property type="entry name" value="RVT_1"/>
    <property type="match status" value="1"/>
</dbReference>
<evidence type="ECO:0000313" key="2">
    <source>
        <dbReference type="EMBL" id="GBP48757.1"/>
    </source>
</evidence>
<dbReference type="PROSITE" id="PS50878">
    <property type="entry name" value="RT_POL"/>
    <property type="match status" value="1"/>
</dbReference>
<dbReference type="EMBL" id="BGZK01000530">
    <property type="protein sequence ID" value="GBP48757.1"/>
    <property type="molecule type" value="Genomic_DNA"/>
</dbReference>
<organism evidence="2 3">
    <name type="scientific">Eumeta variegata</name>
    <name type="common">Bagworm moth</name>
    <name type="synonym">Eumeta japonica</name>
    <dbReference type="NCBI Taxonomy" id="151549"/>
    <lineage>
        <taxon>Eukaryota</taxon>
        <taxon>Metazoa</taxon>
        <taxon>Ecdysozoa</taxon>
        <taxon>Arthropoda</taxon>
        <taxon>Hexapoda</taxon>
        <taxon>Insecta</taxon>
        <taxon>Pterygota</taxon>
        <taxon>Neoptera</taxon>
        <taxon>Endopterygota</taxon>
        <taxon>Lepidoptera</taxon>
        <taxon>Glossata</taxon>
        <taxon>Ditrysia</taxon>
        <taxon>Tineoidea</taxon>
        <taxon>Psychidae</taxon>
        <taxon>Oiketicinae</taxon>
        <taxon>Eumeta</taxon>
    </lineage>
</organism>
<dbReference type="AlphaFoldDB" id="A0A4C1WF50"/>
<sequence>MGKLTKPGNPDSVHKHIKNIYSNSKARVQLETLGETFQVKRSVRSGDPMSPKLFSAVLENTFRKLIWDQHGLNIDGQKLNHLRFADDIVLFEEQPGTLGKMIQDLNKESEKVGLSMNINKTKLLTNSNKYEKKINNQPVEYVDEYIYLGQIISRTDTTTKEIERRIANGWKRYWSLKEIVKSTYLCIGIKRKVFNTCVVPSITYGCET</sequence>
<evidence type="ECO:0000259" key="1">
    <source>
        <dbReference type="PROSITE" id="PS50878"/>
    </source>
</evidence>
<gene>
    <name evidence="2" type="ORF">EVAR_32777_1</name>
</gene>
<feature type="domain" description="Reverse transcriptase" evidence="1">
    <location>
        <begin position="1"/>
        <end position="152"/>
    </location>
</feature>
<dbReference type="Proteomes" id="UP000299102">
    <property type="component" value="Unassembled WGS sequence"/>
</dbReference>
<dbReference type="InterPro" id="IPR043502">
    <property type="entry name" value="DNA/RNA_pol_sf"/>
</dbReference>
<protein>
    <submittedName>
        <fullName evidence="2">Uncharacterized transposon-derived protein F52C9.6</fullName>
    </submittedName>
</protein>
<reference evidence="2 3" key="1">
    <citation type="journal article" date="2019" name="Commun. Biol.">
        <title>The bagworm genome reveals a unique fibroin gene that provides high tensile strength.</title>
        <authorList>
            <person name="Kono N."/>
            <person name="Nakamura H."/>
            <person name="Ohtoshi R."/>
            <person name="Tomita M."/>
            <person name="Numata K."/>
            <person name="Arakawa K."/>
        </authorList>
    </citation>
    <scope>NUCLEOTIDE SEQUENCE [LARGE SCALE GENOMIC DNA]</scope>
</reference>
<comment type="caution">
    <text evidence="2">The sequence shown here is derived from an EMBL/GenBank/DDBJ whole genome shotgun (WGS) entry which is preliminary data.</text>
</comment>
<dbReference type="STRING" id="151549.A0A4C1WF50"/>
<accession>A0A4C1WF50</accession>
<dbReference type="PANTHER" id="PTHR47027:SF29">
    <property type="entry name" value="C2H2-TYPE DOMAIN-CONTAINING PROTEIN"/>
    <property type="match status" value="1"/>
</dbReference>